<comment type="caution">
    <text evidence="3">The sequence shown here is derived from an EMBL/GenBank/DDBJ whole genome shotgun (WGS) entry which is preliminary data.</text>
</comment>
<evidence type="ECO:0000313" key="4">
    <source>
        <dbReference type="Proteomes" id="UP000290288"/>
    </source>
</evidence>
<dbReference type="AlphaFoldDB" id="A0A4Q2DD35"/>
<evidence type="ECO:0000313" key="3">
    <source>
        <dbReference type="EMBL" id="RXW16942.1"/>
    </source>
</evidence>
<reference evidence="3 4" key="1">
    <citation type="submission" date="2019-01" db="EMBL/GenBank/DDBJ databases">
        <title>Draft genome sequence of Psathyrella aberdarensis IHI B618.</title>
        <authorList>
            <person name="Buettner E."/>
            <person name="Kellner H."/>
        </authorList>
    </citation>
    <scope>NUCLEOTIDE SEQUENCE [LARGE SCALE GENOMIC DNA]</scope>
    <source>
        <strain evidence="3 4">IHI B618</strain>
    </source>
</reference>
<dbReference type="EMBL" id="SDEE01000385">
    <property type="protein sequence ID" value="RXW16942.1"/>
    <property type="molecule type" value="Genomic_DNA"/>
</dbReference>
<dbReference type="OrthoDB" id="3059952at2759"/>
<keyword evidence="1" id="KW-0175">Coiled coil</keyword>
<gene>
    <name evidence="3" type="ORF">EST38_g8903</name>
</gene>
<dbReference type="CDD" id="cd09917">
    <property type="entry name" value="F-box_SF"/>
    <property type="match status" value="1"/>
</dbReference>
<dbReference type="Pfam" id="PF00646">
    <property type="entry name" value="F-box"/>
    <property type="match status" value="1"/>
</dbReference>
<keyword evidence="4" id="KW-1185">Reference proteome</keyword>
<protein>
    <recommendedName>
        <fullName evidence="2">F-box domain-containing protein</fullName>
    </recommendedName>
</protein>
<proteinExistence type="predicted"/>
<accession>A0A4Q2DD35</accession>
<evidence type="ECO:0000259" key="2">
    <source>
        <dbReference type="PROSITE" id="PS50181"/>
    </source>
</evidence>
<dbReference type="PROSITE" id="PS50181">
    <property type="entry name" value="FBOX"/>
    <property type="match status" value="1"/>
</dbReference>
<sequence>MKHALPSNADVPERQHAFSALLDLPLDVLCNVLVVLGPLDLLNLAQTSKSLRTVLMNKAESRNTIWKPVLDSEECLPPCPKELSEPAYVDLVFSEHCLECLALPSETVQVKPYFDALTRLCNSCLLEKFKAWGELPNARELRDIAPYPRDLHALVPYASVLPPEPNEAGLRPTFPIFHLESLGNLIEERNRARDSERSKDFLEQQKEAMGRKRDFSRACVDFPRLQQKRIYAQKKANYRKRRAQIRDLLAALGWAREVDHFIRYDFTDEAIWQSYSELKEEEWEDNKEMLVNLMKDKREALEREDRNSHIRHRINKWLKPMYTSFILSQPPNTLLPTILEIALMDEFREVLCTTPLDKDLTEDMFASATARIPSFVEECRQRRIEQLLQCVRQSSTYAGQEVSADVLPLTSTIFRCYCGERLTFPAVLAHECNCLAAIWCAVKVLEKGLPFLRDLLTEAEANSPRPTVRLYNETEQSILKVFEWVGVWRDLKNIVFDDDAHEHVVKMLDALEWGRGTLVHEMEEKQPYVECFCECYRRYGMASDAISRKALRWMNAIQKCGPHATPGANLGPTWFLKLEGPLLAAAEEHEQKRDRNVDAACPWCMDHDHKNEGVLKRSLRSHVFYGCPGILNPMPSNLRQPLDDFVATVSLPATQLSGIKKEGFVSVVRC</sequence>
<dbReference type="InterPro" id="IPR036047">
    <property type="entry name" value="F-box-like_dom_sf"/>
</dbReference>
<feature type="domain" description="F-box" evidence="2">
    <location>
        <begin position="18"/>
        <end position="69"/>
    </location>
</feature>
<dbReference type="SUPFAM" id="SSF81383">
    <property type="entry name" value="F-box domain"/>
    <property type="match status" value="1"/>
</dbReference>
<name>A0A4Q2DD35_9AGAR</name>
<dbReference type="InterPro" id="IPR001810">
    <property type="entry name" value="F-box_dom"/>
</dbReference>
<feature type="coiled-coil region" evidence="1">
    <location>
        <begin position="185"/>
        <end position="212"/>
    </location>
</feature>
<dbReference type="Proteomes" id="UP000290288">
    <property type="component" value="Unassembled WGS sequence"/>
</dbReference>
<evidence type="ECO:0000256" key="1">
    <source>
        <dbReference type="SAM" id="Coils"/>
    </source>
</evidence>
<dbReference type="SMART" id="SM00256">
    <property type="entry name" value="FBOX"/>
    <property type="match status" value="1"/>
</dbReference>
<organism evidence="3 4">
    <name type="scientific">Candolleomyces aberdarensis</name>
    <dbReference type="NCBI Taxonomy" id="2316362"/>
    <lineage>
        <taxon>Eukaryota</taxon>
        <taxon>Fungi</taxon>
        <taxon>Dikarya</taxon>
        <taxon>Basidiomycota</taxon>
        <taxon>Agaricomycotina</taxon>
        <taxon>Agaricomycetes</taxon>
        <taxon>Agaricomycetidae</taxon>
        <taxon>Agaricales</taxon>
        <taxon>Agaricineae</taxon>
        <taxon>Psathyrellaceae</taxon>
        <taxon>Candolleomyces</taxon>
    </lineage>
</organism>